<protein>
    <submittedName>
        <fullName evidence="1">Uncharacterized protein</fullName>
    </submittedName>
</protein>
<name>B8AZX5_ORYSI</name>
<evidence type="ECO:0000313" key="1">
    <source>
        <dbReference type="EMBL" id="EEC78813.1"/>
    </source>
</evidence>
<keyword evidence="2" id="KW-1185">Reference proteome</keyword>
<gene>
    <name evidence="1" type="ORF">OsI_19083</name>
</gene>
<dbReference type="Proteomes" id="UP000007015">
    <property type="component" value="Chromosome 5"/>
</dbReference>
<dbReference type="EMBL" id="CM000130">
    <property type="protein sequence ID" value="EEC78813.1"/>
    <property type="molecule type" value="Genomic_DNA"/>
</dbReference>
<reference evidence="1 2" key="1">
    <citation type="journal article" date="2005" name="PLoS Biol.">
        <title>The genomes of Oryza sativa: a history of duplications.</title>
        <authorList>
            <person name="Yu J."/>
            <person name="Wang J."/>
            <person name="Lin W."/>
            <person name="Li S."/>
            <person name="Li H."/>
            <person name="Zhou J."/>
            <person name="Ni P."/>
            <person name="Dong W."/>
            <person name="Hu S."/>
            <person name="Zeng C."/>
            <person name="Zhang J."/>
            <person name="Zhang Y."/>
            <person name="Li R."/>
            <person name="Xu Z."/>
            <person name="Li S."/>
            <person name="Li X."/>
            <person name="Zheng H."/>
            <person name="Cong L."/>
            <person name="Lin L."/>
            <person name="Yin J."/>
            <person name="Geng J."/>
            <person name="Li G."/>
            <person name="Shi J."/>
            <person name="Liu J."/>
            <person name="Lv H."/>
            <person name="Li J."/>
            <person name="Wang J."/>
            <person name="Deng Y."/>
            <person name="Ran L."/>
            <person name="Shi X."/>
            <person name="Wang X."/>
            <person name="Wu Q."/>
            <person name="Li C."/>
            <person name="Ren X."/>
            <person name="Wang J."/>
            <person name="Wang X."/>
            <person name="Li D."/>
            <person name="Liu D."/>
            <person name="Zhang X."/>
            <person name="Ji Z."/>
            <person name="Zhao W."/>
            <person name="Sun Y."/>
            <person name="Zhang Z."/>
            <person name="Bao J."/>
            <person name="Han Y."/>
            <person name="Dong L."/>
            <person name="Ji J."/>
            <person name="Chen P."/>
            <person name="Wu S."/>
            <person name="Liu J."/>
            <person name="Xiao Y."/>
            <person name="Bu D."/>
            <person name="Tan J."/>
            <person name="Yang L."/>
            <person name="Ye C."/>
            <person name="Zhang J."/>
            <person name="Xu J."/>
            <person name="Zhou Y."/>
            <person name="Yu Y."/>
            <person name="Zhang B."/>
            <person name="Zhuang S."/>
            <person name="Wei H."/>
            <person name="Liu B."/>
            <person name="Lei M."/>
            <person name="Yu H."/>
            <person name="Li Y."/>
            <person name="Xu H."/>
            <person name="Wei S."/>
            <person name="He X."/>
            <person name="Fang L."/>
            <person name="Zhang Z."/>
            <person name="Zhang Y."/>
            <person name="Huang X."/>
            <person name="Su Z."/>
            <person name="Tong W."/>
            <person name="Li J."/>
            <person name="Tong Z."/>
            <person name="Li S."/>
            <person name="Ye J."/>
            <person name="Wang L."/>
            <person name="Fang L."/>
            <person name="Lei T."/>
            <person name="Chen C."/>
            <person name="Chen H."/>
            <person name="Xu Z."/>
            <person name="Li H."/>
            <person name="Huang H."/>
            <person name="Zhang F."/>
            <person name="Xu H."/>
            <person name="Li N."/>
            <person name="Zhao C."/>
            <person name="Li S."/>
            <person name="Dong L."/>
            <person name="Huang Y."/>
            <person name="Li L."/>
            <person name="Xi Y."/>
            <person name="Qi Q."/>
            <person name="Li W."/>
            <person name="Zhang B."/>
            <person name="Hu W."/>
            <person name="Zhang Y."/>
            <person name="Tian X."/>
            <person name="Jiao Y."/>
            <person name="Liang X."/>
            <person name="Jin J."/>
            <person name="Gao L."/>
            <person name="Zheng W."/>
            <person name="Hao B."/>
            <person name="Liu S."/>
            <person name="Wang W."/>
            <person name="Yuan L."/>
            <person name="Cao M."/>
            <person name="McDermott J."/>
            <person name="Samudrala R."/>
            <person name="Wang J."/>
            <person name="Wong G.K."/>
            <person name="Yang H."/>
        </authorList>
    </citation>
    <scope>NUCLEOTIDE SEQUENCE [LARGE SCALE GENOMIC DNA]</scope>
    <source>
        <strain evidence="2">cv. 93-11</strain>
    </source>
</reference>
<dbReference type="Gramene" id="BGIOSGA019444-TA">
    <property type="protein sequence ID" value="BGIOSGA019444-PA"/>
    <property type="gene ID" value="BGIOSGA019444"/>
</dbReference>
<sequence>MNLVQPVDTRFIKLWTWMANPSMIPKHVWLIFTKKVWDGSTKSVLVIETSLEQWQHGDKYPVLLHYDEIHDNTTVTVDLLNPVKCEPMKRSLLAWHLGVIDGEQSLACVFEEFPHHP</sequence>
<proteinExistence type="predicted"/>
<dbReference type="AlphaFoldDB" id="B8AZX5"/>
<accession>B8AZX5</accession>
<evidence type="ECO:0000313" key="2">
    <source>
        <dbReference type="Proteomes" id="UP000007015"/>
    </source>
</evidence>
<dbReference type="HOGENOM" id="CLU_2088810_0_0_1"/>
<organism evidence="1 2">
    <name type="scientific">Oryza sativa subsp. indica</name>
    <name type="common">Rice</name>
    <dbReference type="NCBI Taxonomy" id="39946"/>
    <lineage>
        <taxon>Eukaryota</taxon>
        <taxon>Viridiplantae</taxon>
        <taxon>Streptophyta</taxon>
        <taxon>Embryophyta</taxon>
        <taxon>Tracheophyta</taxon>
        <taxon>Spermatophyta</taxon>
        <taxon>Magnoliopsida</taxon>
        <taxon>Liliopsida</taxon>
        <taxon>Poales</taxon>
        <taxon>Poaceae</taxon>
        <taxon>BOP clade</taxon>
        <taxon>Oryzoideae</taxon>
        <taxon>Oryzeae</taxon>
        <taxon>Oryzinae</taxon>
        <taxon>Oryza</taxon>
        <taxon>Oryza sativa</taxon>
    </lineage>
</organism>